<organism evidence="2 3">
    <name type="scientific">Kingdonia uniflora</name>
    <dbReference type="NCBI Taxonomy" id="39325"/>
    <lineage>
        <taxon>Eukaryota</taxon>
        <taxon>Viridiplantae</taxon>
        <taxon>Streptophyta</taxon>
        <taxon>Embryophyta</taxon>
        <taxon>Tracheophyta</taxon>
        <taxon>Spermatophyta</taxon>
        <taxon>Magnoliopsida</taxon>
        <taxon>Ranunculales</taxon>
        <taxon>Circaeasteraceae</taxon>
        <taxon>Kingdonia</taxon>
    </lineage>
</organism>
<comment type="caution">
    <text evidence="2">The sequence shown here is derived from an EMBL/GenBank/DDBJ whole genome shotgun (WGS) entry which is preliminary data.</text>
</comment>
<evidence type="ECO:0000313" key="2">
    <source>
        <dbReference type="EMBL" id="KAF6157811.1"/>
    </source>
</evidence>
<proteinExistence type="predicted"/>
<accession>A0A7J7MSB9</accession>
<keyword evidence="3" id="KW-1185">Reference proteome</keyword>
<dbReference type="EMBL" id="JACGCM010001259">
    <property type="protein sequence ID" value="KAF6157811.1"/>
    <property type="molecule type" value="Genomic_DNA"/>
</dbReference>
<evidence type="ECO:0000313" key="3">
    <source>
        <dbReference type="Proteomes" id="UP000541444"/>
    </source>
</evidence>
<protein>
    <submittedName>
        <fullName evidence="2">Uncharacterized protein</fullName>
    </submittedName>
</protein>
<dbReference type="Proteomes" id="UP000541444">
    <property type="component" value="Unassembled WGS sequence"/>
</dbReference>
<name>A0A7J7MSB9_9MAGN</name>
<gene>
    <name evidence="2" type="ORF">GIB67_038279</name>
</gene>
<evidence type="ECO:0000256" key="1">
    <source>
        <dbReference type="SAM" id="MobiDB-lite"/>
    </source>
</evidence>
<feature type="compositionally biased region" description="Polar residues" evidence="1">
    <location>
        <begin position="24"/>
        <end position="39"/>
    </location>
</feature>
<sequence>MSESIIAKENNTTSSSPERDTVPLHQTGSPTKSAVSGSHTGLKLTSRWDRNLLPASMFDKTFESDQEGVMQRMFRNK</sequence>
<feature type="region of interest" description="Disordered" evidence="1">
    <location>
        <begin position="1"/>
        <end position="45"/>
    </location>
</feature>
<feature type="compositionally biased region" description="Polar residues" evidence="1">
    <location>
        <begin position="1"/>
        <end position="16"/>
    </location>
</feature>
<reference evidence="2 3" key="1">
    <citation type="journal article" date="2020" name="IScience">
        <title>Genome Sequencing of the Endangered Kingdonia uniflora (Circaeasteraceae, Ranunculales) Reveals Potential Mechanisms of Evolutionary Specialization.</title>
        <authorList>
            <person name="Sun Y."/>
            <person name="Deng T."/>
            <person name="Zhang A."/>
            <person name="Moore M.J."/>
            <person name="Landis J.B."/>
            <person name="Lin N."/>
            <person name="Zhang H."/>
            <person name="Zhang X."/>
            <person name="Huang J."/>
            <person name="Zhang X."/>
            <person name="Sun H."/>
            <person name="Wang H."/>
        </authorList>
    </citation>
    <scope>NUCLEOTIDE SEQUENCE [LARGE SCALE GENOMIC DNA]</scope>
    <source>
        <strain evidence="2">TB1705</strain>
        <tissue evidence="2">Leaf</tissue>
    </source>
</reference>
<dbReference type="AlphaFoldDB" id="A0A7J7MSB9"/>